<evidence type="ECO:0000313" key="3">
    <source>
        <dbReference type="Proteomes" id="UP000030686"/>
    </source>
</evidence>
<keyword evidence="3" id="KW-1185">Reference proteome</keyword>
<keyword evidence="1" id="KW-1133">Transmembrane helix</keyword>
<dbReference type="OrthoDB" id="4320958at2759"/>
<proteinExistence type="predicted"/>
<gene>
    <name evidence="2" type="ORF">PROQFM164_S12g000048</name>
</gene>
<accession>W6QW97</accession>
<dbReference type="AlphaFoldDB" id="W6QW97"/>
<evidence type="ECO:0008006" key="4">
    <source>
        <dbReference type="Google" id="ProtNLM"/>
    </source>
</evidence>
<evidence type="ECO:0000313" key="2">
    <source>
        <dbReference type="EMBL" id="CDM38439.1"/>
    </source>
</evidence>
<dbReference type="EMBL" id="HG792026">
    <property type="protein sequence ID" value="CDM38439.1"/>
    <property type="molecule type" value="Genomic_DNA"/>
</dbReference>
<organism evidence="2 3">
    <name type="scientific">Penicillium roqueforti (strain FM164)</name>
    <dbReference type="NCBI Taxonomy" id="1365484"/>
    <lineage>
        <taxon>Eukaryota</taxon>
        <taxon>Fungi</taxon>
        <taxon>Dikarya</taxon>
        <taxon>Ascomycota</taxon>
        <taxon>Pezizomycotina</taxon>
        <taxon>Eurotiomycetes</taxon>
        <taxon>Eurotiomycetidae</taxon>
        <taxon>Eurotiales</taxon>
        <taxon>Aspergillaceae</taxon>
        <taxon>Penicillium</taxon>
    </lineage>
</organism>
<sequence length="78" mass="8705">MDDLDGFEDVEHAVSRLTTRAPSFEITWESNDPDNPMNWSAWYRSFIVAIVSFATTCVRGVYDTTGVKKPGVPPSPPK</sequence>
<evidence type="ECO:0000256" key="1">
    <source>
        <dbReference type="SAM" id="Phobius"/>
    </source>
</evidence>
<keyword evidence="1" id="KW-0812">Transmembrane</keyword>
<keyword evidence="1" id="KW-0472">Membrane</keyword>
<protein>
    <recommendedName>
        <fullName evidence="4">Transmembrane protein</fullName>
    </recommendedName>
</protein>
<dbReference type="Proteomes" id="UP000030686">
    <property type="component" value="Unassembled WGS sequence"/>
</dbReference>
<feature type="transmembrane region" description="Helical" evidence="1">
    <location>
        <begin position="41"/>
        <end position="62"/>
    </location>
</feature>
<reference evidence="2" key="1">
    <citation type="journal article" date="2014" name="Nat. Commun.">
        <title>Multiple recent horizontal transfers of a large genomic region in cheese making fungi.</title>
        <authorList>
            <person name="Cheeseman K."/>
            <person name="Ropars J."/>
            <person name="Renault P."/>
            <person name="Dupont J."/>
            <person name="Gouzy J."/>
            <person name="Branca A."/>
            <person name="Abraham A.L."/>
            <person name="Ceppi M."/>
            <person name="Conseiller E."/>
            <person name="Debuchy R."/>
            <person name="Malagnac F."/>
            <person name="Goarin A."/>
            <person name="Silar P."/>
            <person name="Lacoste S."/>
            <person name="Sallet E."/>
            <person name="Bensimon A."/>
            <person name="Giraud T."/>
            <person name="Brygoo Y."/>
        </authorList>
    </citation>
    <scope>NUCLEOTIDE SEQUENCE [LARGE SCALE GENOMIC DNA]</scope>
    <source>
        <strain evidence="2">FM164</strain>
    </source>
</reference>
<name>W6QW97_PENRF</name>